<feature type="domain" description="HTH arsR-type" evidence="2">
    <location>
        <begin position="50"/>
        <end position="163"/>
    </location>
</feature>
<feature type="region of interest" description="Disordered" evidence="1">
    <location>
        <begin position="1"/>
        <end position="43"/>
    </location>
</feature>
<dbReference type="Gene3D" id="1.10.10.10">
    <property type="entry name" value="Winged helix-like DNA-binding domain superfamily/Winged helix DNA-binding domain"/>
    <property type="match status" value="1"/>
</dbReference>
<accession>A0ABN6X8V5</accession>
<evidence type="ECO:0000259" key="2">
    <source>
        <dbReference type="SMART" id="SM00418"/>
    </source>
</evidence>
<dbReference type="InterPro" id="IPR036390">
    <property type="entry name" value="WH_DNA-bd_sf"/>
</dbReference>
<gene>
    <name evidence="3" type="ORF">GCM10025863_24400</name>
</gene>
<dbReference type="Pfam" id="PF12840">
    <property type="entry name" value="HTH_20"/>
    <property type="match status" value="1"/>
</dbReference>
<evidence type="ECO:0000313" key="4">
    <source>
        <dbReference type="Proteomes" id="UP001321543"/>
    </source>
</evidence>
<proteinExistence type="predicted"/>
<evidence type="ECO:0000313" key="3">
    <source>
        <dbReference type="EMBL" id="BDZ39826.1"/>
    </source>
</evidence>
<keyword evidence="4" id="KW-1185">Reference proteome</keyword>
<dbReference type="SMART" id="SM00418">
    <property type="entry name" value="HTH_ARSR"/>
    <property type="match status" value="1"/>
</dbReference>
<evidence type="ECO:0000256" key="1">
    <source>
        <dbReference type="SAM" id="MobiDB-lite"/>
    </source>
</evidence>
<name>A0ABN6X8V5_9MICO</name>
<dbReference type="CDD" id="cd00090">
    <property type="entry name" value="HTH_ARSR"/>
    <property type="match status" value="1"/>
</dbReference>
<dbReference type="RefSeq" id="WP_286300235.1">
    <property type="nucleotide sequence ID" value="NZ_AP027728.1"/>
</dbReference>
<dbReference type="InterPro" id="IPR011991">
    <property type="entry name" value="ArsR-like_HTH"/>
</dbReference>
<sequence length="232" mass="25332">MAKTTDAGGQPPQESTVPQAAEAAAEQAAAKPEQSEPPATGEQTTAATTAMLKAFTHPLRRQILRLLSKREYLRAADAAEALGVPANKISFHLRALADAGLLVEAPEHARDRRDRVWKGNAASVKVGGPENPIDDPALGDAVLKVLIDEHYDVVRRMLAWTPDYMAGRTSEVHAEFSQHTVRLTEAEFVAMMERISEVSREAAEAHNRAHPDHDDPDIRVWNIDIIAADDTI</sequence>
<reference evidence="4" key="1">
    <citation type="journal article" date="2019" name="Int. J. Syst. Evol. Microbiol.">
        <title>The Global Catalogue of Microorganisms (GCM) 10K type strain sequencing project: providing services to taxonomists for standard genome sequencing and annotation.</title>
        <authorList>
            <consortium name="The Broad Institute Genomics Platform"/>
            <consortium name="The Broad Institute Genome Sequencing Center for Infectious Disease"/>
            <person name="Wu L."/>
            <person name="Ma J."/>
        </authorList>
    </citation>
    <scope>NUCLEOTIDE SEQUENCE [LARGE SCALE GENOMIC DNA]</scope>
    <source>
        <strain evidence="4">NBRC 106310</strain>
    </source>
</reference>
<organism evidence="3 4">
    <name type="scientific">Microbacterium suwonense</name>
    <dbReference type="NCBI Taxonomy" id="683047"/>
    <lineage>
        <taxon>Bacteria</taxon>
        <taxon>Bacillati</taxon>
        <taxon>Actinomycetota</taxon>
        <taxon>Actinomycetes</taxon>
        <taxon>Micrococcales</taxon>
        <taxon>Microbacteriaceae</taxon>
        <taxon>Microbacterium</taxon>
    </lineage>
</organism>
<dbReference type="InterPro" id="IPR036388">
    <property type="entry name" value="WH-like_DNA-bd_sf"/>
</dbReference>
<dbReference type="SUPFAM" id="SSF46785">
    <property type="entry name" value="Winged helix' DNA-binding domain"/>
    <property type="match status" value="1"/>
</dbReference>
<protein>
    <recommendedName>
        <fullName evidence="2">HTH arsR-type domain-containing protein</fullName>
    </recommendedName>
</protein>
<dbReference type="InterPro" id="IPR001845">
    <property type="entry name" value="HTH_ArsR_DNA-bd_dom"/>
</dbReference>
<feature type="compositionally biased region" description="Low complexity" evidence="1">
    <location>
        <begin position="18"/>
        <end position="43"/>
    </location>
</feature>
<dbReference type="EMBL" id="AP027728">
    <property type="protein sequence ID" value="BDZ39826.1"/>
    <property type="molecule type" value="Genomic_DNA"/>
</dbReference>
<dbReference type="Proteomes" id="UP001321543">
    <property type="component" value="Chromosome"/>
</dbReference>